<dbReference type="GO" id="GO:0043539">
    <property type="term" value="F:protein serine/threonine kinase activator activity"/>
    <property type="evidence" value="ECO:0007669"/>
    <property type="project" value="TreeGrafter"/>
</dbReference>
<evidence type="ECO:0008006" key="8">
    <source>
        <dbReference type="Google" id="ProtNLM"/>
    </source>
</evidence>
<dbReference type="InterPro" id="IPR016024">
    <property type="entry name" value="ARM-type_fold"/>
</dbReference>
<feature type="region of interest" description="Disordered" evidence="2">
    <location>
        <begin position="1424"/>
        <end position="1460"/>
    </location>
</feature>
<dbReference type="InterPro" id="IPR028267">
    <property type="entry name" value="Pianissimo_N"/>
</dbReference>
<sequence>MAVSSWMIRHQNRYNRSARHNKQEDVLAQLQSLGPQGSYKKLLDKICDQNAKEEVLFNYLNAFVKLTLKHGDDFGYSIEEILTCLRIPLTHNSAQIRMAGLRCIRHMLKTENDVVQLNKLLIPYLLTRSLDLILRNDIERIEAMKLIRKMLIISPSTFDISLARCLVSLAYEGAEAKDRMLRVCLATLSELGVLNSKLFIASGGVTAISRNLLECQSPKIAESLCGVLLLLLDKPSTRNHAAVDLHSAAAPFCDFHYKHGAKDKNKRDERELRLNCARLSLLTILRSWPGILHFCSPLDRGGFRAIVEVLYLQQLEVRKSVLDLLYELLGLSQPEWSDELSVALSAVDPCEPQASWRLGEGFVVAEARSVLPHLAKTTPSPTDMHLSLLLYCFLENGLLAALTEVIATSDTFICVRASILLGELLRLIQVLLPPGCCNVSPSLPALLDYATKSKPQAIAAITALEQLHMLMKRRPASYSLHLDYIIRNSVHKRNEHKHVKHSKRRHGSSFQRKLHQLVLKDGDDPVKETGVLTSNDAYTWDWNLINIILKGENNARIDLNDLAHRTFIKKLLEFYMPSKNKYSHMDLGTTKSSIIYTTAGIELINFLVDQRDTDYNGLKPLNMIDDLFKDILNNINKITTSRSVHDCLFSPAHMLSTQCQSYFLFIGQFARTEIGIKALEKINMFKNLKELATTTNHDYYVKLIISSLEYIFPGPSREILEAVLSCNQESSRLYATQFLHVLLRAGNPLFSSWAIQLLVNQLYDKSRAIYSSALATLHEACELSECLEALIEINPNLESLGEKGTILSVRFLSLESGFKKVGKEKVGLEIKKWDETFCSRYVKLIEGDICDALTLHQRNDSGKYDKRSSSLRNTNRKDVFLSPHLYGQLVQHVQGFESLISQGKTNKMLETINQAKCSTDEEILHLKAAIWALGHMGTSNRGFDYLTNFGIVEIIIGFAKYSPVYSIRATAFYVLGLLGTTPAGADDLSRKGWLCTRHDRHDNWPIIHEEMEDWFYGRNPSVSTSEDIISWNSPLMRENDFIPEDEDCPEERQDFLRSPTSSEGRRVRQSTLPASRRPPFMFHKRSLSESKTFETNNGFFDDIRPPSVPLTTTHRYRNSSMTDSNTSGVSSCDSLANKAATHVNYVKTLSTIPSSSSLITLQIPPQFKRVSHRISSTSTTNSDVSTSSLTGSTSNQLSVQNLIGYKTLKMLRLMDGMNLEKWNFDDYYWYNSTSHPRPDSSLIDDFNLFDSSFTSGFSFPKFDIDAPPFQDDKRYMGICLPKVLMEIFPAHEETRDPKFLPDSIAKNPIDTSRWKHSRKHCFVCSQIEQSQIVEYIDDPVKVEILENVERLANPISNKYIKSHLIRYKQREPDAFKDICVYSEVCKIVSESIYRSPTRRVLHELFLDVDFLLLYRRPQSILEFQRNGESSPQENSDKSVSSDNRSSSSAATSPTEPLKTLDSLRLTFNENKFPIRNKKE</sequence>
<evidence type="ECO:0000256" key="1">
    <source>
        <dbReference type="ARBA" id="ARBA00008878"/>
    </source>
</evidence>
<dbReference type="InterPro" id="IPR029453">
    <property type="entry name" value="Rictor_IV"/>
</dbReference>
<comment type="similarity">
    <text evidence="1">Belongs to the RICTOR family.</text>
</comment>
<evidence type="ECO:0000259" key="5">
    <source>
        <dbReference type="SMART" id="SM01310"/>
    </source>
</evidence>
<dbReference type="GO" id="GO:0051897">
    <property type="term" value="P:positive regulation of phosphatidylinositol 3-kinase/protein kinase B signal transduction"/>
    <property type="evidence" value="ECO:0007669"/>
    <property type="project" value="TreeGrafter"/>
</dbReference>
<evidence type="ECO:0000313" key="7">
    <source>
        <dbReference type="Proteomes" id="UP001153636"/>
    </source>
</evidence>
<dbReference type="EMBL" id="OV651828">
    <property type="protein sequence ID" value="CAH1104257.1"/>
    <property type="molecule type" value="Genomic_DNA"/>
</dbReference>
<dbReference type="InterPro" id="IPR028268">
    <property type="entry name" value="Pianissimo_fam"/>
</dbReference>
<dbReference type="Pfam" id="PF14668">
    <property type="entry name" value="RICTOR_V"/>
    <property type="match status" value="1"/>
</dbReference>
<evidence type="ECO:0000256" key="2">
    <source>
        <dbReference type="SAM" id="MobiDB-lite"/>
    </source>
</evidence>
<dbReference type="InterPro" id="IPR029451">
    <property type="entry name" value="RICTOR_M"/>
</dbReference>
<feature type="domain" description="Rapamycin-insensitive companion of mTOR middle" evidence="3">
    <location>
        <begin position="517"/>
        <end position="745"/>
    </location>
</feature>
<dbReference type="Pfam" id="PF14663">
    <property type="entry name" value="RasGEF_N_2"/>
    <property type="match status" value="1"/>
</dbReference>
<accession>A0A9P0GC83</accession>
<feature type="domain" description="Rapamycin-insensitive companion of mTOR" evidence="5">
    <location>
        <begin position="923"/>
        <end position="995"/>
    </location>
</feature>
<dbReference type="SUPFAM" id="SSF48371">
    <property type="entry name" value="ARM repeat"/>
    <property type="match status" value="2"/>
</dbReference>
<dbReference type="GO" id="GO:0038203">
    <property type="term" value="P:TORC2 signaling"/>
    <property type="evidence" value="ECO:0007669"/>
    <property type="project" value="TreeGrafter"/>
</dbReference>
<organism evidence="6 7">
    <name type="scientific">Psylliodes chrysocephalus</name>
    <dbReference type="NCBI Taxonomy" id="3402493"/>
    <lineage>
        <taxon>Eukaryota</taxon>
        <taxon>Metazoa</taxon>
        <taxon>Ecdysozoa</taxon>
        <taxon>Arthropoda</taxon>
        <taxon>Hexapoda</taxon>
        <taxon>Insecta</taxon>
        <taxon>Pterygota</taxon>
        <taxon>Neoptera</taxon>
        <taxon>Endopterygota</taxon>
        <taxon>Coleoptera</taxon>
        <taxon>Polyphaga</taxon>
        <taxon>Cucujiformia</taxon>
        <taxon>Chrysomeloidea</taxon>
        <taxon>Chrysomelidae</taxon>
        <taxon>Galerucinae</taxon>
        <taxon>Alticini</taxon>
        <taxon>Psylliodes</taxon>
    </lineage>
</organism>
<evidence type="ECO:0000259" key="4">
    <source>
        <dbReference type="SMART" id="SM01308"/>
    </source>
</evidence>
<protein>
    <recommendedName>
        <fullName evidence="8">Rapamycin-insensitive companion of mTOR</fullName>
    </recommendedName>
</protein>
<proteinExistence type="inferred from homology"/>
<keyword evidence="7" id="KW-1185">Reference proteome</keyword>
<dbReference type="Gene3D" id="1.25.10.10">
    <property type="entry name" value="Leucine-rich Repeat Variant"/>
    <property type="match status" value="1"/>
</dbReference>
<dbReference type="SMART" id="SM01308">
    <property type="entry name" value="RICTOR_N"/>
    <property type="match status" value="1"/>
</dbReference>
<dbReference type="PANTHER" id="PTHR13298">
    <property type="entry name" value="CYTOSOLIC REGULATOR PIANISSIMO"/>
    <property type="match status" value="1"/>
</dbReference>
<dbReference type="Proteomes" id="UP001153636">
    <property type="component" value="Chromosome 16"/>
</dbReference>
<dbReference type="Pfam" id="PF14666">
    <property type="entry name" value="RICTOR_M"/>
    <property type="match status" value="1"/>
</dbReference>
<feature type="region of interest" description="Disordered" evidence="2">
    <location>
        <begin position="1042"/>
        <end position="1073"/>
    </location>
</feature>
<dbReference type="InterPro" id="IPR011989">
    <property type="entry name" value="ARM-like"/>
</dbReference>
<dbReference type="SMART" id="SM01307">
    <property type="entry name" value="RICTOR_M"/>
    <property type="match status" value="1"/>
</dbReference>
<dbReference type="GO" id="GO:0031932">
    <property type="term" value="C:TORC2 complex"/>
    <property type="evidence" value="ECO:0007669"/>
    <property type="project" value="InterPro"/>
</dbReference>
<name>A0A9P0GC83_9CUCU</name>
<feature type="compositionally biased region" description="Low complexity" evidence="2">
    <location>
        <begin position="1437"/>
        <end position="1452"/>
    </location>
</feature>
<dbReference type="SMART" id="SM01310">
    <property type="entry name" value="RICTOR_V"/>
    <property type="match status" value="1"/>
</dbReference>
<feature type="domain" description="Rapamycin-insensitive companion of mTOR N-terminal" evidence="4">
    <location>
        <begin position="57"/>
        <end position="433"/>
    </location>
</feature>
<dbReference type="PANTHER" id="PTHR13298:SF11">
    <property type="entry name" value="RAPAMYCIN-INSENSITIVE COMPANION OF MTOR"/>
    <property type="match status" value="1"/>
</dbReference>
<reference evidence="6" key="1">
    <citation type="submission" date="2022-01" db="EMBL/GenBank/DDBJ databases">
        <authorList>
            <person name="King R."/>
        </authorList>
    </citation>
    <scope>NUCLEOTIDE SEQUENCE</scope>
</reference>
<gene>
    <name evidence="6" type="ORF">PSYICH_LOCUS5016</name>
</gene>
<dbReference type="Pfam" id="PF14664">
    <property type="entry name" value="RICTOR_N"/>
    <property type="match status" value="1"/>
</dbReference>
<evidence type="ECO:0000259" key="3">
    <source>
        <dbReference type="SMART" id="SM01307"/>
    </source>
</evidence>
<dbReference type="InterPro" id="IPR029452">
    <property type="entry name" value="RICTOR_V"/>
</dbReference>
<dbReference type="OrthoDB" id="271111at2759"/>
<evidence type="ECO:0000313" key="6">
    <source>
        <dbReference type="EMBL" id="CAH1104257.1"/>
    </source>
</evidence>
<dbReference type="SMART" id="SM01303">
    <property type="entry name" value="RasGEF_N_2"/>
    <property type="match status" value="1"/>
</dbReference>